<gene>
    <name evidence="1" type="ORF">G8759_18800</name>
</gene>
<name>A0A6G9AQG4_9BACT</name>
<evidence type="ECO:0000313" key="2">
    <source>
        <dbReference type="Proteomes" id="UP000501802"/>
    </source>
</evidence>
<proteinExistence type="predicted"/>
<accession>A0A6G9AQG4</accession>
<sequence>MSIYKRIGWLSRSRSYRSILSSLLLGLMVGCQDLKDIQQLDPLRGVVFKISYEPSPTTIQGLVVDAKTGTPLSVPVQVTIFGPDANRVVSYEGEAVSTFQSPKADLFLGLKGEVPSSSKPAELRIVVSATGYIRSSIYLFIDKARPEPFSIRLVKKTDPPAGVVLNQEGVETATTGVTKQAKIITTPTNASMTSRATVTIPANILLTDAKGQPVSGNLSAQMVAYSSQTELSLRAFPGGFTTRVTRDDEGNANVKGTFSPIGYLSIELTSASGQKVATLSQPVIATLEIAGQLKNPQTGQPLKLGDQLPVFSYNENTGEWTYEQHVPLTQAVTGLVVSIPVRHLSGYHLAFWTPSGNCVKGGQWVLSGKPEGKPIKWVLYNANQQYVSDGLSSENTITIPRLSSGTARLDLFSPDGKLVGSSMVSDACGSHTVSVTYPQNLIDLDISVTAYCENRTDIVVSPSVWVRYRKVGADIWQQSFLTAGQGKLVGLEPNTEYEAGVDYNGFNSVRINSGQTSGNQTIRIKLPDTISICQQ</sequence>
<evidence type="ECO:0000313" key="1">
    <source>
        <dbReference type="EMBL" id="QIP14515.1"/>
    </source>
</evidence>
<organism evidence="1 2">
    <name type="scientific">Spirosoma aureum</name>
    <dbReference type="NCBI Taxonomy" id="2692134"/>
    <lineage>
        <taxon>Bacteria</taxon>
        <taxon>Pseudomonadati</taxon>
        <taxon>Bacteroidota</taxon>
        <taxon>Cytophagia</taxon>
        <taxon>Cytophagales</taxon>
        <taxon>Cytophagaceae</taxon>
        <taxon>Spirosoma</taxon>
    </lineage>
</organism>
<protein>
    <submittedName>
        <fullName evidence="1">Uncharacterized protein</fullName>
    </submittedName>
</protein>
<dbReference type="RefSeq" id="WP_167210722.1">
    <property type="nucleotide sequence ID" value="NZ_CP050063.1"/>
</dbReference>
<dbReference type="AlphaFoldDB" id="A0A6G9AQG4"/>
<dbReference type="EMBL" id="CP050063">
    <property type="protein sequence ID" value="QIP14515.1"/>
    <property type="molecule type" value="Genomic_DNA"/>
</dbReference>
<reference evidence="1 2" key="1">
    <citation type="submission" date="2020-03" db="EMBL/GenBank/DDBJ databases">
        <authorList>
            <person name="Kim M.K."/>
        </authorList>
    </citation>
    <scope>NUCLEOTIDE SEQUENCE [LARGE SCALE GENOMIC DNA]</scope>
    <source>
        <strain evidence="1 2">BT328</strain>
    </source>
</reference>
<keyword evidence="2" id="KW-1185">Reference proteome</keyword>
<dbReference type="Proteomes" id="UP000501802">
    <property type="component" value="Chromosome"/>
</dbReference>
<dbReference type="PROSITE" id="PS51257">
    <property type="entry name" value="PROKAR_LIPOPROTEIN"/>
    <property type="match status" value="1"/>
</dbReference>
<dbReference type="KEGG" id="spib:G8759_18800"/>